<accession>A0ABX5WM88</accession>
<keyword evidence="1" id="KW-0732">Signal</keyword>
<evidence type="ECO:0000313" key="3">
    <source>
        <dbReference type="Proteomes" id="UP000318758"/>
    </source>
</evidence>
<dbReference type="RefSeq" id="WP_052125641.1">
    <property type="nucleotide sequence ID" value="NZ_CP041153.1"/>
</dbReference>
<name>A0ABX5WM88_9GAMM</name>
<reference evidence="2 3" key="1">
    <citation type="submission" date="2019-06" db="EMBL/GenBank/DDBJ databases">
        <title>Complete genome of Shewanella marisflavi ECSMB14101, a mussel settlement-inducing bacterium isolated from East China Sea.</title>
        <authorList>
            <person name="Yang J."/>
            <person name="Liang X."/>
            <person name="Chang R."/>
            <person name="Peng L."/>
        </authorList>
    </citation>
    <scope>NUCLEOTIDE SEQUENCE [LARGE SCALE GENOMIC DNA]</scope>
    <source>
        <strain evidence="2 3">ECSMB14101</strain>
    </source>
</reference>
<protein>
    <recommendedName>
        <fullName evidence="4">DUF11 domain-containing protein</fullName>
    </recommendedName>
</protein>
<proteinExistence type="predicted"/>
<organism evidence="2 3">
    <name type="scientific">Shewanella marisflavi</name>
    <dbReference type="NCBI Taxonomy" id="260364"/>
    <lineage>
        <taxon>Bacteria</taxon>
        <taxon>Pseudomonadati</taxon>
        <taxon>Pseudomonadota</taxon>
        <taxon>Gammaproteobacteria</taxon>
        <taxon>Alteromonadales</taxon>
        <taxon>Shewanellaceae</taxon>
        <taxon>Shewanella</taxon>
    </lineage>
</organism>
<dbReference type="EMBL" id="CP041153">
    <property type="protein sequence ID" value="QDF75630.1"/>
    <property type="molecule type" value="Genomic_DNA"/>
</dbReference>
<evidence type="ECO:0000256" key="1">
    <source>
        <dbReference type="SAM" id="SignalP"/>
    </source>
</evidence>
<feature type="chain" id="PRO_5047230745" description="DUF11 domain-containing protein" evidence="1">
    <location>
        <begin position="34"/>
        <end position="853"/>
    </location>
</feature>
<feature type="signal peptide" evidence="1">
    <location>
        <begin position="1"/>
        <end position="33"/>
    </location>
</feature>
<dbReference type="Proteomes" id="UP000318758">
    <property type="component" value="Chromosome"/>
</dbReference>
<sequence>MKRFKNNRLIRALGIALISSASLYGINTTPALANSPIWPSPANTADFCMADEYVQRGGSGMKNIIGEALNCTANDVEITKVDPKFIVLHDEEGNEVLSSELTCTLGDPFILIADIDVRANAAERWDTTFYVPQKEDQDPDVISQVDDACSRLIPIPDGTDGNSYVAQQLDGDACGDIAKADLTNDEYTLVGARFTMICEDEDPDGDGPLTPDGMADFNYCAAWDNIERDNCSAADGQVPNNKSKCKCDNFPIDVFVEPKPATVTKTVDKMSAEEPFGLFTYTVTIEKAKDENGNPTGANIKITDIQDTYKSSDTTYPGPYYFDLDDTESDYQQGNVTLLGGETSYNAANACWRLDLSNTPVTLTNSSPTLVCTFRVRIDDVNLRDVDPWDEDYYDFVSFSATDTENRGINVGNDACDSFDSDPIAGDNCSAVVGVKITNDLPSIDVSKSIWSTGADPEELTSIPEPGGTVEFRIEVKNTSGAHDSPLTLQSLNDSVFGELLTRTEGDCDTMSTSIAFNSSFTCSFTETLTGNFGDQHYNEVTGVARDATENQTATDKGDATLLFSDVDAMIELTKTPEVNSVLETGDNPTLYRTVNYTFEFTNTSLADYVTFFKLTDQEYEMDGGTKVYIGSLADITADCIVDGTPLSNGIELAPGASASCVVAITDIQGNAGEIYRNEAVVYGYDDDHAQGEDDLMANAVAQVGFTPEAPAVDLKFATSMLVVLEMTNGSQINNVDFTGLTVKLQSVFDLVDTGEFKLINGGGDYNGDSYIACEKDHTLGYAGSGTETYSCAFTIELKPGLENAVDINFAALLATGAIKATFTDKNGTADTADDVDLSNDVLIQVITNESPF</sequence>
<gene>
    <name evidence="2" type="ORF">FGA12_10955</name>
</gene>
<evidence type="ECO:0008006" key="4">
    <source>
        <dbReference type="Google" id="ProtNLM"/>
    </source>
</evidence>
<keyword evidence="3" id="KW-1185">Reference proteome</keyword>
<evidence type="ECO:0000313" key="2">
    <source>
        <dbReference type="EMBL" id="QDF75630.1"/>
    </source>
</evidence>